<dbReference type="EMBL" id="AYRZ02000007">
    <property type="protein sequence ID" value="PHT76848.1"/>
    <property type="molecule type" value="Genomic_DNA"/>
</dbReference>
<evidence type="ECO:0000256" key="5">
    <source>
        <dbReference type="ARBA" id="ARBA00022989"/>
    </source>
</evidence>
<dbReference type="GO" id="GO:0005794">
    <property type="term" value="C:Golgi apparatus"/>
    <property type="evidence" value="ECO:0000318"/>
    <property type="project" value="GO_Central"/>
</dbReference>
<sequence length="372" mass="43211">MKSPMIFHWFIIITTIICFNNNVSNILANKLRPPAVAPKKPPKNLAGKCDFYDGKWVVDYKYPVYNAKDCPFLLEQFDCVGNRRPDRAYLKYRWQPTKCNLARWDGKEFVRRIKNKEVLFVGDSLSLNQWQSLACMLHSAFPRLNYTVTRNGPLMSTFSIPSKQVTLSYVRNALLVDIVREKSKRVLELNSVAVSSKLWTGYDILIFDTWHWWLHTGKKQPWDMIRDGKVLRKDMDRLKAYEKALVTWGKWVSNNINFNKVQVFFQGISPDHSNGTQWGKKTNTMQCKGEQKPVKRLRYLGDPDEADMLLGKVLGKTGKPIHLLKLNKMSQYRVDGHPSIYGSPRYKGMDCTHWCLPGVPDTWNQLLYANLI</sequence>
<feature type="domain" description="Trichome birefringence-like C-terminal" evidence="8">
    <location>
        <begin position="101"/>
        <end position="369"/>
    </location>
</feature>
<evidence type="ECO:0000256" key="4">
    <source>
        <dbReference type="ARBA" id="ARBA00022968"/>
    </source>
</evidence>
<proteinExistence type="inferred from homology"/>
<accession>A0A2G2Z4B0</accession>
<dbReference type="GO" id="GO:0016413">
    <property type="term" value="F:O-acetyltransferase activity"/>
    <property type="evidence" value="ECO:0000318"/>
    <property type="project" value="GO_Central"/>
</dbReference>
<evidence type="ECO:0000259" key="8">
    <source>
        <dbReference type="Pfam" id="PF13839"/>
    </source>
</evidence>
<reference evidence="10 11" key="1">
    <citation type="journal article" date="2014" name="Nat. Genet.">
        <title>Genome sequence of the hot pepper provides insights into the evolution of pungency in Capsicum species.</title>
        <authorList>
            <person name="Kim S."/>
            <person name="Park M."/>
            <person name="Yeom S.I."/>
            <person name="Kim Y.M."/>
            <person name="Lee J.M."/>
            <person name="Lee H.A."/>
            <person name="Seo E."/>
            <person name="Choi J."/>
            <person name="Cheong K."/>
            <person name="Kim K.T."/>
            <person name="Jung K."/>
            <person name="Lee G.W."/>
            <person name="Oh S.K."/>
            <person name="Bae C."/>
            <person name="Kim S.B."/>
            <person name="Lee H.Y."/>
            <person name="Kim S.Y."/>
            <person name="Kim M.S."/>
            <person name="Kang B.C."/>
            <person name="Jo Y.D."/>
            <person name="Yang H.B."/>
            <person name="Jeong H.J."/>
            <person name="Kang W.H."/>
            <person name="Kwon J.K."/>
            <person name="Shin C."/>
            <person name="Lim J.Y."/>
            <person name="Park J.H."/>
            <person name="Huh J.H."/>
            <person name="Kim J.S."/>
            <person name="Kim B.D."/>
            <person name="Cohen O."/>
            <person name="Paran I."/>
            <person name="Suh M.C."/>
            <person name="Lee S.B."/>
            <person name="Kim Y.K."/>
            <person name="Shin Y."/>
            <person name="Noh S.J."/>
            <person name="Park J."/>
            <person name="Seo Y.S."/>
            <person name="Kwon S.Y."/>
            <person name="Kim H.A."/>
            <person name="Park J.M."/>
            <person name="Kim H.J."/>
            <person name="Choi S.B."/>
            <person name="Bosland P.W."/>
            <person name="Reeves G."/>
            <person name="Jo S.H."/>
            <person name="Lee B.W."/>
            <person name="Cho H.T."/>
            <person name="Choi H.S."/>
            <person name="Lee M.S."/>
            <person name="Yu Y."/>
            <person name="Do Choi Y."/>
            <person name="Park B.S."/>
            <person name="van Deynze A."/>
            <person name="Ashrafi H."/>
            <person name="Hill T."/>
            <person name="Kim W.T."/>
            <person name="Pai H.S."/>
            <person name="Ahn H.K."/>
            <person name="Yeam I."/>
            <person name="Giovannoni J.J."/>
            <person name="Rose J.K."/>
            <person name="Sorensen I."/>
            <person name="Lee S.J."/>
            <person name="Kim R.W."/>
            <person name="Choi I.Y."/>
            <person name="Choi B.S."/>
            <person name="Lim J.S."/>
            <person name="Lee Y.H."/>
            <person name="Choi D."/>
        </authorList>
    </citation>
    <scope>NUCLEOTIDE SEQUENCE [LARGE SCALE GENOMIC DNA]</scope>
    <source>
        <strain evidence="11">cv. CM334</strain>
    </source>
</reference>
<dbReference type="InterPro" id="IPR026057">
    <property type="entry name" value="TBL_C"/>
</dbReference>
<keyword evidence="7" id="KW-0732">Signal</keyword>
<keyword evidence="11" id="KW-1185">Reference proteome</keyword>
<organism evidence="10 11">
    <name type="scientific">Capsicum annuum</name>
    <name type="common">Capsicum pepper</name>
    <dbReference type="NCBI Taxonomy" id="4072"/>
    <lineage>
        <taxon>Eukaryota</taxon>
        <taxon>Viridiplantae</taxon>
        <taxon>Streptophyta</taxon>
        <taxon>Embryophyta</taxon>
        <taxon>Tracheophyta</taxon>
        <taxon>Spermatophyta</taxon>
        <taxon>Magnoliopsida</taxon>
        <taxon>eudicotyledons</taxon>
        <taxon>Gunneridae</taxon>
        <taxon>Pentapetalae</taxon>
        <taxon>asterids</taxon>
        <taxon>lamiids</taxon>
        <taxon>Solanales</taxon>
        <taxon>Solanaceae</taxon>
        <taxon>Solanoideae</taxon>
        <taxon>Capsiceae</taxon>
        <taxon>Capsicum</taxon>
    </lineage>
</organism>
<evidence type="ECO:0000259" key="9">
    <source>
        <dbReference type="Pfam" id="PF14416"/>
    </source>
</evidence>
<keyword evidence="5" id="KW-1133">Transmembrane helix</keyword>
<dbReference type="GO" id="GO:0016020">
    <property type="term" value="C:membrane"/>
    <property type="evidence" value="ECO:0007669"/>
    <property type="project" value="UniProtKB-SubCell"/>
</dbReference>
<comment type="subcellular location">
    <subcellularLocation>
        <location evidence="1">Membrane</location>
        <topology evidence="1">Single-pass membrane protein</topology>
    </subcellularLocation>
</comment>
<evidence type="ECO:0000256" key="6">
    <source>
        <dbReference type="ARBA" id="ARBA00023136"/>
    </source>
</evidence>
<keyword evidence="3" id="KW-0812">Transmembrane</keyword>
<dbReference type="Pfam" id="PF13839">
    <property type="entry name" value="PC-Esterase"/>
    <property type="match status" value="1"/>
</dbReference>
<evidence type="ECO:0000256" key="3">
    <source>
        <dbReference type="ARBA" id="ARBA00022692"/>
    </source>
</evidence>
<dbReference type="AlphaFoldDB" id="A0A2G2Z4B0"/>
<dbReference type="PANTHER" id="PTHR32285">
    <property type="entry name" value="PROTEIN TRICHOME BIREFRINGENCE-LIKE 9-RELATED"/>
    <property type="match status" value="1"/>
</dbReference>
<keyword evidence="6" id="KW-0472">Membrane</keyword>
<gene>
    <name evidence="10" type="ORF">T459_20370</name>
</gene>
<feature type="signal peptide" evidence="7">
    <location>
        <begin position="1"/>
        <end position="28"/>
    </location>
</feature>
<name>A0A2G2Z4B0_CAPAN</name>
<dbReference type="OMA" id="NAKDCPF"/>
<dbReference type="InterPro" id="IPR029962">
    <property type="entry name" value="TBL"/>
</dbReference>
<dbReference type="Pfam" id="PF14416">
    <property type="entry name" value="PMR5N"/>
    <property type="match status" value="1"/>
</dbReference>
<evidence type="ECO:0000313" key="11">
    <source>
        <dbReference type="Proteomes" id="UP000222542"/>
    </source>
</evidence>
<comment type="caution">
    <text evidence="10">The sequence shown here is derived from an EMBL/GenBank/DDBJ whole genome shotgun (WGS) entry which is preliminary data.</text>
</comment>
<dbReference type="Proteomes" id="UP000222542">
    <property type="component" value="Unassembled WGS sequence"/>
</dbReference>
<dbReference type="PANTHER" id="PTHR32285:SF363">
    <property type="entry name" value="PROTEIN TRICHOME BIREFRINGENCE-LIKE 43"/>
    <property type="match status" value="1"/>
</dbReference>
<feature type="domain" description="Trichome birefringence-like N-terminal" evidence="9">
    <location>
        <begin position="48"/>
        <end position="100"/>
    </location>
</feature>
<comment type="similarity">
    <text evidence="2">Belongs to the PC-esterase family. TBL subfamily.</text>
</comment>
<reference evidence="10 11" key="2">
    <citation type="journal article" date="2017" name="Genome Biol.">
        <title>New reference genome sequences of hot pepper reveal the massive evolution of plant disease-resistance genes by retroduplication.</title>
        <authorList>
            <person name="Kim S."/>
            <person name="Park J."/>
            <person name="Yeom S.I."/>
            <person name="Kim Y.M."/>
            <person name="Seo E."/>
            <person name="Kim K.T."/>
            <person name="Kim M.S."/>
            <person name="Lee J.M."/>
            <person name="Cheong K."/>
            <person name="Shin H.S."/>
            <person name="Kim S.B."/>
            <person name="Han K."/>
            <person name="Lee J."/>
            <person name="Park M."/>
            <person name="Lee H.A."/>
            <person name="Lee H.Y."/>
            <person name="Lee Y."/>
            <person name="Oh S."/>
            <person name="Lee J.H."/>
            <person name="Choi E."/>
            <person name="Choi E."/>
            <person name="Lee S.E."/>
            <person name="Jeon J."/>
            <person name="Kim H."/>
            <person name="Choi G."/>
            <person name="Song H."/>
            <person name="Lee J."/>
            <person name="Lee S.C."/>
            <person name="Kwon J.K."/>
            <person name="Lee H.Y."/>
            <person name="Koo N."/>
            <person name="Hong Y."/>
            <person name="Kim R.W."/>
            <person name="Kang W.H."/>
            <person name="Huh J.H."/>
            <person name="Kang B.C."/>
            <person name="Yang T.J."/>
            <person name="Lee Y.H."/>
            <person name="Bennetzen J.L."/>
            <person name="Choi D."/>
        </authorList>
    </citation>
    <scope>NUCLEOTIDE SEQUENCE [LARGE SCALE GENOMIC DNA]</scope>
    <source>
        <strain evidence="11">cv. CM334</strain>
    </source>
</reference>
<evidence type="ECO:0000256" key="7">
    <source>
        <dbReference type="SAM" id="SignalP"/>
    </source>
</evidence>
<dbReference type="InterPro" id="IPR025846">
    <property type="entry name" value="TBL_N"/>
</dbReference>
<dbReference type="SMR" id="A0A2G2Z4B0"/>
<protein>
    <submittedName>
        <fullName evidence="10">Protein trichome birefringence-like 43</fullName>
    </submittedName>
</protein>
<evidence type="ECO:0000313" key="10">
    <source>
        <dbReference type="EMBL" id="PHT76848.1"/>
    </source>
</evidence>
<dbReference type="OrthoDB" id="630188at2759"/>
<dbReference type="Gramene" id="PHT76848">
    <property type="protein sequence ID" value="PHT76848"/>
    <property type="gene ID" value="T459_20370"/>
</dbReference>
<feature type="chain" id="PRO_5013814399" evidence="7">
    <location>
        <begin position="29"/>
        <end position="372"/>
    </location>
</feature>
<evidence type="ECO:0000256" key="1">
    <source>
        <dbReference type="ARBA" id="ARBA00004167"/>
    </source>
</evidence>
<evidence type="ECO:0000256" key="2">
    <source>
        <dbReference type="ARBA" id="ARBA00007727"/>
    </source>
</evidence>
<keyword evidence="4" id="KW-0735">Signal-anchor</keyword>